<dbReference type="InterPro" id="IPR013324">
    <property type="entry name" value="RNA_pol_sigma_r3/r4-like"/>
</dbReference>
<keyword evidence="5" id="KW-0804">Transcription</keyword>
<dbReference type="InterPro" id="IPR036388">
    <property type="entry name" value="WH-like_DNA-bd_sf"/>
</dbReference>
<dbReference type="SUPFAM" id="SSF88659">
    <property type="entry name" value="Sigma3 and sigma4 domains of RNA polymerase sigma factors"/>
    <property type="match status" value="1"/>
</dbReference>
<dbReference type="Pfam" id="PF08281">
    <property type="entry name" value="Sigma70_r4_2"/>
    <property type="match status" value="1"/>
</dbReference>
<dbReference type="InterPro" id="IPR013325">
    <property type="entry name" value="RNA_pol_sigma_r2"/>
</dbReference>
<comment type="similarity">
    <text evidence="1">Belongs to the sigma-70 factor family. ECF subfamily.</text>
</comment>
<gene>
    <name evidence="7" type="ORF">GCM10022224_040110</name>
</gene>
<feature type="domain" description="RNA polymerase sigma factor 70 region 4 type 2" evidence="6">
    <location>
        <begin position="61"/>
        <end position="113"/>
    </location>
</feature>
<name>A0ABP7BWK7_9ACTN</name>
<dbReference type="SUPFAM" id="SSF88946">
    <property type="entry name" value="Sigma2 domain of RNA polymerase sigma factors"/>
    <property type="match status" value="1"/>
</dbReference>
<dbReference type="InterPro" id="IPR013249">
    <property type="entry name" value="RNA_pol_sigma70_r4_t2"/>
</dbReference>
<comment type="caution">
    <text evidence="7">The sequence shown here is derived from an EMBL/GenBank/DDBJ whole genome shotgun (WGS) entry which is preliminary data.</text>
</comment>
<proteinExistence type="inferred from homology"/>
<evidence type="ECO:0000313" key="7">
    <source>
        <dbReference type="EMBL" id="GAA3671923.1"/>
    </source>
</evidence>
<evidence type="ECO:0000256" key="4">
    <source>
        <dbReference type="ARBA" id="ARBA00023125"/>
    </source>
</evidence>
<dbReference type="Gene3D" id="1.10.10.10">
    <property type="entry name" value="Winged helix-like DNA-binding domain superfamily/Winged helix DNA-binding domain"/>
    <property type="match status" value="1"/>
</dbReference>
<dbReference type="PANTHER" id="PTHR43133:SF8">
    <property type="entry name" value="RNA POLYMERASE SIGMA FACTOR HI_1459-RELATED"/>
    <property type="match status" value="1"/>
</dbReference>
<evidence type="ECO:0000313" key="8">
    <source>
        <dbReference type="Proteomes" id="UP001500902"/>
    </source>
</evidence>
<keyword evidence="3" id="KW-0731">Sigma factor</keyword>
<evidence type="ECO:0000259" key="6">
    <source>
        <dbReference type="Pfam" id="PF08281"/>
    </source>
</evidence>
<evidence type="ECO:0000256" key="1">
    <source>
        <dbReference type="ARBA" id="ARBA00010641"/>
    </source>
</evidence>
<sequence>MWRRLDDVPAGESARPWLFGVARRVLANHHRGERRHTALTARPASELTAFRHPGQEPAGTDALAEAFAKLPDGYREVLSPADWEGLSVAEIAVVLGCSANAVRIRLHRARRRLARALREDPARRTSRAHVQEGDLA</sequence>
<reference evidence="8" key="1">
    <citation type="journal article" date="2019" name="Int. J. Syst. Evol. Microbiol.">
        <title>The Global Catalogue of Microorganisms (GCM) 10K type strain sequencing project: providing services to taxonomists for standard genome sequencing and annotation.</title>
        <authorList>
            <consortium name="The Broad Institute Genomics Platform"/>
            <consortium name="The Broad Institute Genome Sequencing Center for Infectious Disease"/>
            <person name="Wu L."/>
            <person name="Ma J."/>
        </authorList>
    </citation>
    <scope>NUCLEOTIDE SEQUENCE [LARGE SCALE GENOMIC DNA]</scope>
    <source>
        <strain evidence="8">JCM 16904</strain>
    </source>
</reference>
<keyword evidence="8" id="KW-1185">Reference proteome</keyword>
<dbReference type="Proteomes" id="UP001500902">
    <property type="component" value="Unassembled WGS sequence"/>
</dbReference>
<dbReference type="InterPro" id="IPR014284">
    <property type="entry name" value="RNA_pol_sigma-70_dom"/>
</dbReference>
<dbReference type="InterPro" id="IPR039425">
    <property type="entry name" value="RNA_pol_sigma-70-like"/>
</dbReference>
<evidence type="ECO:0000256" key="2">
    <source>
        <dbReference type="ARBA" id="ARBA00023015"/>
    </source>
</evidence>
<dbReference type="RefSeq" id="WP_344879770.1">
    <property type="nucleotide sequence ID" value="NZ_BAAAZP010000077.1"/>
</dbReference>
<accession>A0ABP7BWK7</accession>
<organism evidence="7 8">
    <name type="scientific">Nonomuraea antimicrobica</name>
    <dbReference type="NCBI Taxonomy" id="561173"/>
    <lineage>
        <taxon>Bacteria</taxon>
        <taxon>Bacillati</taxon>
        <taxon>Actinomycetota</taxon>
        <taxon>Actinomycetes</taxon>
        <taxon>Streptosporangiales</taxon>
        <taxon>Streptosporangiaceae</taxon>
        <taxon>Nonomuraea</taxon>
    </lineage>
</organism>
<dbReference type="PANTHER" id="PTHR43133">
    <property type="entry name" value="RNA POLYMERASE ECF-TYPE SIGMA FACTO"/>
    <property type="match status" value="1"/>
</dbReference>
<keyword evidence="2" id="KW-0805">Transcription regulation</keyword>
<dbReference type="NCBIfam" id="TIGR02937">
    <property type="entry name" value="sigma70-ECF"/>
    <property type="match status" value="1"/>
</dbReference>
<protein>
    <recommendedName>
        <fullName evidence="6">RNA polymerase sigma factor 70 region 4 type 2 domain-containing protein</fullName>
    </recommendedName>
</protein>
<evidence type="ECO:0000256" key="3">
    <source>
        <dbReference type="ARBA" id="ARBA00023082"/>
    </source>
</evidence>
<keyword evidence="4" id="KW-0238">DNA-binding</keyword>
<evidence type="ECO:0000256" key="5">
    <source>
        <dbReference type="ARBA" id="ARBA00023163"/>
    </source>
</evidence>
<dbReference type="EMBL" id="BAAAZP010000077">
    <property type="protein sequence ID" value="GAA3671923.1"/>
    <property type="molecule type" value="Genomic_DNA"/>
</dbReference>